<protein>
    <recommendedName>
        <fullName evidence="3">Amine oxidase domain-containing protein</fullName>
    </recommendedName>
</protein>
<accession>A0ABQ9UR99</accession>
<evidence type="ECO:0000259" key="3">
    <source>
        <dbReference type="Pfam" id="PF01593"/>
    </source>
</evidence>
<evidence type="ECO:0000256" key="2">
    <source>
        <dbReference type="ARBA" id="ARBA00022827"/>
    </source>
</evidence>
<keyword evidence="2" id="KW-0274">FAD</keyword>
<organism evidence="4 5">
    <name type="scientific">Saguinus oedipus</name>
    <name type="common">Cotton-top tamarin</name>
    <name type="synonym">Oedipomidas oedipus</name>
    <dbReference type="NCBI Taxonomy" id="9490"/>
    <lineage>
        <taxon>Eukaryota</taxon>
        <taxon>Metazoa</taxon>
        <taxon>Chordata</taxon>
        <taxon>Craniata</taxon>
        <taxon>Vertebrata</taxon>
        <taxon>Euteleostomi</taxon>
        <taxon>Mammalia</taxon>
        <taxon>Eutheria</taxon>
        <taxon>Euarchontoglires</taxon>
        <taxon>Primates</taxon>
        <taxon>Haplorrhini</taxon>
        <taxon>Platyrrhini</taxon>
        <taxon>Cebidae</taxon>
        <taxon>Callitrichinae</taxon>
        <taxon>Saguinus</taxon>
    </lineage>
</organism>
<feature type="domain" description="Amine oxidase" evidence="3">
    <location>
        <begin position="112"/>
        <end position="180"/>
    </location>
</feature>
<dbReference type="SUPFAM" id="SSF51905">
    <property type="entry name" value="FAD/NAD(P)-binding domain"/>
    <property type="match status" value="1"/>
</dbReference>
<sequence>MQVRPSLSQASPLLLSALRLLPRRWAFVSQEALVPADCLESSVPTEPFHMPGRAGVSIRVVEIHRVEPLSLPARAMELPAAAVDVGGNLEQVFSPVLPLQGLGLYEPALPSSRGYQGLTNCMMASLPGGTVVFEKPVKTIHWNGAFQEAAFPGETFPVSVECEDGDRFPAHHVIVTVPLGRPGVPSSALILLLLVLGRLLGYKAQSSRFHSNNFQIGGRNDSCFVAIACFGIKGFTVRKNASKCVSYLLGGNREGWDGLG</sequence>
<keyword evidence="1" id="KW-0285">Flavoprotein</keyword>
<evidence type="ECO:0000256" key="1">
    <source>
        <dbReference type="ARBA" id="ARBA00022630"/>
    </source>
</evidence>
<evidence type="ECO:0000313" key="4">
    <source>
        <dbReference type="EMBL" id="KAK2099366.1"/>
    </source>
</evidence>
<gene>
    <name evidence="4" type="ORF">P7K49_024817</name>
</gene>
<dbReference type="Gene3D" id="3.50.50.60">
    <property type="entry name" value="FAD/NAD(P)-binding domain"/>
    <property type="match status" value="1"/>
</dbReference>
<evidence type="ECO:0000313" key="5">
    <source>
        <dbReference type="Proteomes" id="UP001266305"/>
    </source>
</evidence>
<dbReference type="EMBL" id="JASSZA010000011">
    <property type="protein sequence ID" value="KAK2099366.1"/>
    <property type="molecule type" value="Genomic_DNA"/>
</dbReference>
<comment type="caution">
    <text evidence="4">The sequence shown here is derived from an EMBL/GenBank/DDBJ whole genome shotgun (WGS) entry which is preliminary data.</text>
</comment>
<dbReference type="Pfam" id="PF01593">
    <property type="entry name" value="Amino_oxidase"/>
    <property type="match status" value="1"/>
</dbReference>
<dbReference type="Proteomes" id="UP001266305">
    <property type="component" value="Unassembled WGS sequence"/>
</dbReference>
<dbReference type="InterPro" id="IPR036188">
    <property type="entry name" value="FAD/NAD-bd_sf"/>
</dbReference>
<dbReference type="InterPro" id="IPR002937">
    <property type="entry name" value="Amino_oxidase"/>
</dbReference>
<name>A0ABQ9UR99_SAGOE</name>
<proteinExistence type="predicted"/>
<keyword evidence="5" id="KW-1185">Reference proteome</keyword>
<reference evidence="4 5" key="1">
    <citation type="submission" date="2023-05" db="EMBL/GenBank/DDBJ databases">
        <title>B98-5 Cell Line De Novo Hybrid Assembly: An Optical Mapping Approach.</title>
        <authorList>
            <person name="Kananen K."/>
            <person name="Auerbach J.A."/>
            <person name="Kautto E."/>
            <person name="Blachly J.S."/>
        </authorList>
    </citation>
    <scope>NUCLEOTIDE SEQUENCE [LARGE SCALE GENOMIC DNA]</scope>
    <source>
        <strain evidence="4">B95-8</strain>
        <tissue evidence="4">Cell line</tissue>
    </source>
</reference>